<accession>A0A7R9MI32</accession>
<evidence type="ECO:0000313" key="2">
    <source>
        <dbReference type="Proteomes" id="UP000728032"/>
    </source>
</evidence>
<reference evidence="1" key="1">
    <citation type="submission" date="2020-11" db="EMBL/GenBank/DDBJ databases">
        <authorList>
            <person name="Tran Van P."/>
        </authorList>
    </citation>
    <scope>NUCLEOTIDE SEQUENCE</scope>
</reference>
<dbReference type="OrthoDB" id="6529942at2759"/>
<feature type="non-terminal residue" evidence="1">
    <location>
        <position position="1"/>
    </location>
</feature>
<dbReference type="EMBL" id="CAJPVJ010020943">
    <property type="protein sequence ID" value="CAG2177804.1"/>
    <property type="molecule type" value="Genomic_DNA"/>
</dbReference>
<sequence>PVSFRFPINLYHLLVDFKVFKHNFKIFIVCHWLAMSSVCITHSYTAITTPRTELWLGSHSNAFSRALSTIRFSRLREVRAVRTTRARIPYGTALSIPSVTPSGSKC</sequence>
<protein>
    <submittedName>
        <fullName evidence="1">Uncharacterized protein</fullName>
    </submittedName>
</protein>
<gene>
    <name evidence="1" type="ORF">ONB1V03_LOCUS17231</name>
</gene>
<dbReference type="Proteomes" id="UP000728032">
    <property type="component" value="Unassembled WGS sequence"/>
</dbReference>
<dbReference type="EMBL" id="OC935768">
    <property type="protein sequence ID" value="CAD7660667.1"/>
    <property type="molecule type" value="Genomic_DNA"/>
</dbReference>
<organism evidence="1">
    <name type="scientific">Oppiella nova</name>
    <dbReference type="NCBI Taxonomy" id="334625"/>
    <lineage>
        <taxon>Eukaryota</taxon>
        <taxon>Metazoa</taxon>
        <taxon>Ecdysozoa</taxon>
        <taxon>Arthropoda</taxon>
        <taxon>Chelicerata</taxon>
        <taxon>Arachnida</taxon>
        <taxon>Acari</taxon>
        <taxon>Acariformes</taxon>
        <taxon>Sarcoptiformes</taxon>
        <taxon>Oribatida</taxon>
        <taxon>Brachypylina</taxon>
        <taxon>Oppioidea</taxon>
        <taxon>Oppiidae</taxon>
        <taxon>Oppiella</taxon>
    </lineage>
</organism>
<dbReference type="AlphaFoldDB" id="A0A7R9MI32"/>
<keyword evidence="2" id="KW-1185">Reference proteome</keyword>
<name>A0A7R9MI32_9ACAR</name>
<evidence type="ECO:0000313" key="1">
    <source>
        <dbReference type="EMBL" id="CAD7660667.1"/>
    </source>
</evidence>
<proteinExistence type="predicted"/>